<name>A0AAP0X3C4_LIQFO</name>
<dbReference type="Gene3D" id="1.10.8.430">
    <property type="entry name" value="Helical domain of apoptotic protease-activating factors"/>
    <property type="match status" value="1"/>
</dbReference>
<dbReference type="Gene3D" id="3.40.50.300">
    <property type="entry name" value="P-loop containing nucleotide triphosphate hydrolases"/>
    <property type="match status" value="1"/>
</dbReference>
<keyword evidence="2" id="KW-0547">Nucleotide-binding</keyword>
<accession>A0AAP0X3C4</accession>
<keyword evidence="5" id="KW-1185">Reference proteome</keyword>
<evidence type="ECO:0000259" key="3">
    <source>
        <dbReference type="Pfam" id="PF00931"/>
    </source>
</evidence>
<dbReference type="Pfam" id="PF00931">
    <property type="entry name" value="NB-ARC"/>
    <property type="match status" value="2"/>
</dbReference>
<dbReference type="InterPro" id="IPR027417">
    <property type="entry name" value="P-loop_NTPase"/>
</dbReference>
<feature type="domain" description="NB-ARC" evidence="3">
    <location>
        <begin position="8"/>
        <end position="50"/>
    </location>
</feature>
<evidence type="ECO:0000313" key="5">
    <source>
        <dbReference type="Proteomes" id="UP001415857"/>
    </source>
</evidence>
<evidence type="ECO:0000256" key="2">
    <source>
        <dbReference type="ARBA" id="ARBA00022840"/>
    </source>
</evidence>
<reference evidence="4 5" key="1">
    <citation type="journal article" date="2024" name="Plant J.">
        <title>Genome sequences and population genomics reveal climatic adaptation and genomic divergence between two closely related sweetgum species.</title>
        <authorList>
            <person name="Xu W.Q."/>
            <person name="Ren C.Q."/>
            <person name="Zhang X.Y."/>
            <person name="Comes H.P."/>
            <person name="Liu X.H."/>
            <person name="Li Y.G."/>
            <person name="Kettle C.J."/>
            <person name="Jalonen R."/>
            <person name="Gaisberger H."/>
            <person name="Ma Y.Z."/>
            <person name="Qiu Y.X."/>
        </authorList>
    </citation>
    <scope>NUCLEOTIDE SEQUENCE [LARGE SCALE GENOMIC DNA]</scope>
    <source>
        <strain evidence="4">Hangzhou</strain>
    </source>
</reference>
<dbReference type="EMBL" id="JBBPBK010000001">
    <property type="protein sequence ID" value="KAK9292044.1"/>
    <property type="molecule type" value="Genomic_DNA"/>
</dbReference>
<dbReference type="Proteomes" id="UP001415857">
    <property type="component" value="Unassembled WGS sequence"/>
</dbReference>
<comment type="caution">
    <text evidence="4">The sequence shown here is derived from an EMBL/GenBank/DDBJ whole genome shotgun (WGS) entry which is preliminary data.</text>
</comment>
<feature type="domain" description="NB-ARC" evidence="3">
    <location>
        <begin position="76"/>
        <end position="121"/>
    </location>
</feature>
<sequence length="193" mass="21748">MLGLKFDRETESGRASQLCKRLMKEKILVILDDIWGRLDLEAVGIPLGDNWVHHKEQMVPLKMAGNSIEDPNKVSEIKGCKVLLTSRNQDVLYNQMDTQKKFEIGVLLEQGAWNLFKKMVGDCIEDPDLQPTAIEVAKTCACLPIAIVTITKALKNKSLLVWKDALQQLHRSNPTNIMGMHADVYSSLELSYI</sequence>
<evidence type="ECO:0000256" key="1">
    <source>
        <dbReference type="ARBA" id="ARBA00022821"/>
    </source>
</evidence>
<dbReference type="GO" id="GO:0043531">
    <property type="term" value="F:ADP binding"/>
    <property type="evidence" value="ECO:0007669"/>
    <property type="project" value="InterPro"/>
</dbReference>
<dbReference type="GO" id="GO:0006952">
    <property type="term" value="P:defense response"/>
    <property type="evidence" value="ECO:0007669"/>
    <property type="project" value="UniProtKB-KW"/>
</dbReference>
<protein>
    <recommendedName>
        <fullName evidence="3">NB-ARC domain-containing protein</fullName>
    </recommendedName>
</protein>
<keyword evidence="1" id="KW-0611">Plant defense</keyword>
<keyword evidence="2" id="KW-0067">ATP-binding</keyword>
<dbReference type="InterPro" id="IPR002182">
    <property type="entry name" value="NB-ARC"/>
</dbReference>
<evidence type="ECO:0000313" key="4">
    <source>
        <dbReference type="EMBL" id="KAK9292044.1"/>
    </source>
</evidence>
<organism evidence="4 5">
    <name type="scientific">Liquidambar formosana</name>
    <name type="common">Formosan gum</name>
    <dbReference type="NCBI Taxonomy" id="63359"/>
    <lineage>
        <taxon>Eukaryota</taxon>
        <taxon>Viridiplantae</taxon>
        <taxon>Streptophyta</taxon>
        <taxon>Embryophyta</taxon>
        <taxon>Tracheophyta</taxon>
        <taxon>Spermatophyta</taxon>
        <taxon>Magnoliopsida</taxon>
        <taxon>eudicotyledons</taxon>
        <taxon>Gunneridae</taxon>
        <taxon>Pentapetalae</taxon>
        <taxon>Saxifragales</taxon>
        <taxon>Altingiaceae</taxon>
        <taxon>Liquidambar</taxon>
    </lineage>
</organism>
<dbReference type="GO" id="GO:0005524">
    <property type="term" value="F:ATP binding"/>
    <property type="evidence" value="ECO:0007669"/>
    <property type="project" value="UniProtKB-KW"/>
</dbReference>
<dbReference type="InterPro" id="IPR050905">
    <property type="entry name" value="Plant_NBS-LRR"/>
</dbReference>
<proteinExistence type="predicted"/>
<dbReference type="PANTHER" id="PTHR33463:SF198">
    <property type="entry name" value="RPP4C3"/>
    <property type="match status" value="1"/>
</dbReference>
<gene>
    <name evidence="4" type="ORF">L1049_019998</name>
</gene>
<dbReference type="InterPro" id="IPR042197">
    <property type="entry name" value="Apaf_helical"/>
</dbReference>
<dbReference type="PANTHER" id="PTHR33463">
    <property type="entry name" value="NB-ARC DOMAIN-CONTAINING PROTEIN-RELATED"/>
    <property type="match status" value="1"/>
</dbReference>
<dbReference type="AlphaFoldDB" id="A0AAP0X3C4"/>
<dbReference type="SUPFAM" id="SSF52540">
    <property type="entry name" value="P-loop containing nucleoside triphosphate hydrolases"/>
    <property type="match status" value="1"/>
</dbReference>